<sequence>MDPSQKPFDFEVPSLNVSDDDNSDETEMFYEDDDATGPDPEDNQIFESDNEEALEIPEDSLNVTPKKDDGTTLTIMTTIIVISSLKILIGVRVAL</sequence>
<dbReference type="Proteomes" id="UP001055879">
    <property type="component" value="Linkage Group LG03"/>
</dbReference>
<evidence type="ECO:0000313" key="2">
    <source>
        <dbReference type="Proteomes" id="UP001055879"/>
    </source>
</evidence>
<protein>
    <submittedName>
        <fullName evidence="1">Uncharacterized protein</fullName>
    </submittedName>
</protein>
<proteinExistence type="predicted"/>
<reference evidence="1 2" key="2">
    <citation type="journal article" date="2022" name="Mol. Ecol. Resour.">
        <title>The genomes of chicory, endive, great burdock and yacon provide insights into Asteraceae paleo-polyploidization history and plant inulin production.</title>
        <authorList>
            <person name="Fan W."/>
            <person name="Wang S."/>
            <person name="Wang H."/>
            <person name="Wang A."/>
            <person name="Jiang F."/>
            <person name="Liu H."/>
            <person name="Zhao H."/>
            <person name="Xu D."/>
            <person name="Zhang Y."/>
        </authorList>
    </citation>
    <scope>NUCLEOTIDE SEQUENCE [LARGE SCALE GENOMIC DNA]</scope>
    <source>
        <strain evidence="2">cv. Niubang</strain>
    </source>
</reference>
<keyword evidence="2" id="KW-1185">Reference proteome</keyword>
<dbReference type="EMBL" id="CM042049">
    <property type="protein sequence ID" value="KAI3747073.1"/>
    <property type="molecule type" value="Genomic_DNA"/>
</dbReference>
<comment type="caution">
    <text evidence="1">The sequence shown here is derived from an EMBL/GenBank/DDBJ whole genome shotgun (WGS) entry which is preliminary data.</text>
</comment>
<evidence type="ECO:0000313" key="1">
    <source>
        <dbReference type="EMBL" id="KAI3747073.1"/>
    </source>
</evidence>
<accession>A0ACB9DKR9</accession>
<gene>
    <name evidence="1" type="ORF">L6452_09517</name>
</gene>
<organism evidence="1 2">
    <name type="scientific">Arctium lappa</name>
    <name type="common">Greater burdock</name>
    <name type="synonym">Lappa major</name>
    <dbReference type="NCBI Taxonomy" id="4217"/>
    <lineage>
        <taxon>Eukaryota</taxon>
        <taxon>Viridiplantae</taxon>
        <taxon>Streptophyta</taxon>
        <taxon>Embryophyta</taxon>
        <taxon>Tracheophyta</taxon>
        <taxon>Spermatophyta</taxon>
        <taxon>Magnoliopsida</taxon>
        <taxon>eudicotyledons</taxon>
        <taxon>Gunneridae</taxon>
        <taxon>Pentapetalae</taxon>
        <taxon>asterids</taxon>
        <taxon>campanulids</taxon>
        <taxon>Asterales</taxon>
        <taxon>Asteraceae</taxon>
        <taxon>Carduoideae</taxon>
        <taxon>Cardueae</taxon>
        <taxon>Arctiinae</taxon>
        <taxon>Arctium</taxon>
    </lineage>
</organism>
<name>A0ACB9DKR9_ARCLA</name>
<reference evidence="2" key="1">
    <citation type="journal article" date="2022" name="Mol. Ecol. Resour.">
        <title>The genomes of chicory, endive, great burdock and yacon provide insights into Asteraceae palaeo-polyploidization history and plant inulin production.</title>
        <authorList>
            <person name="Fan W."/>
            <person name="Wang S."/>
            <person name="Wang H."/>
            <person name="Wang A."/>
            <person name="Jiang F."/>
            <person name="Liu H."/>
            <person name="Zhao H."/>
            <person name="Xu D."/>
            <person name="Zhang Y."/>
        </authorList>
    </citation>
    <scope>NUCLEOTIDE SEQUENCE [LARGE SCALE GENOMIC DNA]</scope>
    <source>
        <strain evidence="2">cv. Niubang</strain>
    </source>
</reference>